<organism evidence="2 3">
    <name type="scientific">Adonisia turfae CCMR0082</name>
    <dbReference type="NCBI Taxonomy" id="2304604"/>
    <lineage>
        <taxon>Bacteria</taxon>
        <taxon>Bacillati</taxon>
        <taxon>Cyanobacteriota</taxon>
        <taxon>Adonisia</taxon>
        <taxon>Adonisia turfae</taxon>
    </lineage>
</organism>
<feature type="chain" id="PRO_5027095683" evidence="1">
    <location>
        <begin position="32"/>
        <end position="348"/>
    </location>
</feature>
<feature type="signal peptide" evidence="1">
    <location>
        <begin position="1"/>
        <end position="31"/>
    </location>
</feature>
<keyword evidence="1" id="KW-0732">Signal</keyword>
<dbReference type="Proteomes" id="UP000473574">
    <property type="component" value="Unassembled WGS sequence"/>
</dbReference>
<dbReference type="InterPro" id="IPR011990">
    <property type="entry name" value="TPR-like_helical_dom_sf"/>
</dbReference>
<comment type="caution">
    <text evidence="2">The sequence shown here is derived from an EMBL/GenBank/DDBJ whole genome shotgun (WGS) entry which is preliminary data.</text>
</comment>
<dbReference type="RefSeq" id="WP_163671394.1">
    <property type="nucleotide sequence ID" value="NZ_QZCE01000002.1"/>
</dbReference>
<protein>
    <submittedName>
        <fullName evidence="2">Uncharacterized protein</fullName>
    </submittedName>
</protein>
<evidence type="ECO:0000313" key="2">
    <source>
        <dbReference type="EMBL" id="NEZ68145.1"/>
    </source>
</evidence>
<accession>A0A6M0SI28</accession>
<dbReference type="SUPFAM" id="SSF48452">
    <property type="entry name" value="TPR-like"/>
    <property type="match status" value="1"/>
</dbReference>
<evidence type="ECO:0000313" key="3">
    <source>
        <dbReference type="Proteomes" id="UP000473574"/>
    </source>
</evidence>
<dbReference type="AlphaFoldDB" id="A0A6M0SI28"/>
<evidence type="ECO:0000256" key="1">
    <source>
        <dbReference type="SAM" id="SignalP"/>
    </source>
</evidence>
<dbReference type="EMBL" id="QZCE01000002">
    <property type="protein sequence ID" value="NEZ68145.1"/>
    <property type="molecule type" value="Genomic_DNA"/>
</dbReference>
<sequence>MVSLSHIVQPGMFSFLGAAASFALLAPVAPAASIATSDATETLSSPTLLAQGDIDAGLGIAPGEGLMAEAEAAIESQDYALAVLKLQEAREILNQTSNSYQNIAAAFTGVDADISSSLRISARDAAQMRDQATYRQALIYRAQGQAELAVPLLVEIVQSQGPNRDLGLDGYQQLFELGFVSRPYRRTGSEDPSNAVANVARPLNQGDSPTGIRAAELLINEADAAYAAADYATAVARLQAARETLNQSSGYYQSLLTTFSGIDRRVSNEMRQQALEAAELRDQASLKQARAYQAQQQPTLAIPLLVEVLSSQNPTRALGQQAYDQLLEIGFVAQPYIVNEETATSSEQ</sequence>
<proteinExistence type="predicted"/>
<reference evidence="2 3" key="1">
    <citation type="journal article" date="2020" name="Microb. Ecol.">
        <title>Ecogenomics of the Marine Benthic Filamentous Cyanobacterium Adonisia.</title>
        <authorList>
            <person name="Walter J.M."/>
            <person name="Coutinho F.H."/>
            <person name="Leomil L."/>
            <person name="Hargreaves P.I."/>
            <person name="Campeao M.E."/>
            <person name="Vieira V.V."/>
            <person name="Silva B.S."/>
            <person name="Fistarol G.O."/>
            <person name="Salomon P.S."/>
            <person name="Sawabe T."/>
            <person name="Mino S."/>
            <person name="Hosokawa M."/>
            <person name="Miyashita H."/>
            <person name="Maruyama F."/>
            <person name="van Verk M.C."/>
            <person name="Dutilh B.E."/>
            <person name="Thompson C.C."/>
            <person name="Thompson F.L."/>
        </authorList>
    </citation>
    <scope>NUCLEOTIDE SEQUENCE [LARGE SCALE GENOMIC DNA]</scope>
    <source>
        <strain evidence="2 3">CCMR0082</strain>
    </source>
</reference>
<gene>
    <name evidence="2" type="ORF">D0962_36365</name>
</gene>
<name>A0A6M0SI28_9CYAN</name>